<proteinExistence type="predicted"/>
<evidence type="ECO:0000256" key="1">
    <source>
        <dbReference type="SAM" id="MobiDB-lite"/>
    </source>
</evidence>
<dbReference type="GO" id="GO:0005886">
    <property type="term" value="C:plasma membrane"/>
    <property type="evidence" value="ECO:0007669"/>
    <property type="project" value="TreeGrafter"/>
</dbReference>
<reference evidence="3 4" key="1">
    <citation type="journal article" date="2023" name="G3 (Bethesda)">
        <title>A chromosome-length genome assembly and annotation of blackberry (Rubus argutus, cv. 'Hillquist').</title>
        <authorList>
            <person name="Bruna T."/>
            <person name="Aryal R."/>
            <person name="Dudchenko O."/>
            <person name="Sargent D.J."/>
            <person name="Mead D."/>
            <person name="Buti M."/>
            <person name="Cavallini A."/>
            <person name="Hytonen T."/>
            <person name="Andres J."/>
            <person name="Pham M."/>
            <person name="Weisz D."/>
            <person name="Mascagni F."/>
            <person name="Usai G."/>
            <person name="Natali L."/>
            <person name="Bassil N."/>
            <person name="Fernandez G.E."/>
            <person name="Lomsadze A."/>
            <person name="Armour M."/>
            <person name="Olukolu B."/>
            <person name="Poorten T."/>
            <person name="Britton C."/>
            <person name="Davik J."/>
            <person name="Ashrafi H."/>
            <person name="Aiden E.L."/>
            <person name="Borodovsky M."/>
            <person name="Worthington M."/>
        </authorList>
    </citation>
    <scope>NUCLEOTIDE SEQUENCE [LARGE SCALE GENOMIC DNA]</scope>
    <source>
        <strain evidence="3">PI 553951</strain>
    </source>
</reference>
<feature type="region of interest" description="Disordered" evidence="1">
    <location>
        <begin position="28"/>
        <end position="50"/>
    </location>
</feature>
<sequence>MKFGKEFAAQMVPEMARSIHELQLPKIPHKNIQHSKQRNKPPPPTTTPRHHLKLGIALYRTFSGLTRSRHHQEPISPSPYIENQSILVHAVKADGGPHESYQTTYLMAAEDGGVMELEYFRRADDEFNKVDKFYRGKVEEVMKEASVLNKQMDALIAFRIKPLRWRILRGCLIDPAR</sequence>
<accession>A0AAW1W6P7</accession>
<dbReference type="GO" id="GO:0016036">
    <property type="term" value="P:cellular response to phosphate starvation"/>
    <property type="evidence" value="ECO:0007669"/>
    <property type="project" value="TreeGrafter"/>
</dbReference>
<feature type="compositionally biased region" description="Basic residues" evidence="1">
    <location>
        <begin position="28"/>
        <end position="39"/>
    </location>
</feature>
<dbReference type="GO" id="GO:0000822">
    <property type="term" value="F:inositol hexakisphosphate binding"/>
    <property type="evidence" value="ECO:0007669"/>
    <property type="project" value="TreeGrafter"/>
</dbReference>
<dbReference type="PANTHER" id="PTHR10783:SF4">
    <property type="entry name" value="PHOSPHATE TRANSPORTER PHO1 HOMOLOG 3"/>
    <property type="match status" value="1"/>
</dbReference>
<comment type="caution">
    <text evidence="3">The sequence shown here is derived from an EMBL/GenBank/DDBJ whole genome shotgun (WGS) entry which is preliminary data.</text>
</comment>
<evidence type="ECO:0000259" key="2">
    <source>
        <dbReference type="PROSITE" id="PS51382"/>
    </source>
</evidence>
<keyword evidence="4" id="KW-1185">Reference proteome</keyword>
<dbReference type="Proteomes" id="UP001457282">
    <property type="component" value="Unassembled WGS sequence"/>
</dbReference>
<dbReference type="Pfam" id="PF03105">
    <property type="entry name" value="SPX"/>
    <property type="match status" value="1"/>
</dbReference>
<dbReference type="PROSITE" id="PS51382">
    <property type="entry name" value="SPX"/>
    <property type="match status" value="1"/>
</dbReference>
<feature type="domain" description="SPX" evidence="2">
    <location>
        <begin position="1"/>
        <end position="177"/>
    </location>
</feature>
<dbReference type="AlphaFoldDB" id="A0AAW1W6P7"/>
<protein>
    <recommendedName>
        <fullName evidence="2">SPX domain-containing protein</fullName>
    </recommendedName>
</protein>
<dbReference type="InterPro" id="IPR004331">
    <property type="entry name" value="SPX_dom"/>
</dbReference>
<name>A0AAW1W6P7_RUBAR</name>
<evidence type="ECO:0000313" key="4">
    <source>
        <dbReference type="Proteomes" id="UP001457282"/>
    </source>
</evidence>
<dbReference type="PANTHER" id="PTHR10783">
    <property type="entry name" value="XENOTROPIC AND POLYTROPIC RETROVIRUS RECEPTOR 1-RELATED"/>
    <property type="match status" value="1"/>
</dbReference>
<organism evidence="3 4">
    <name type="scientific">Rubus argutus</name>
    <name type="common">Southern blackberry</name>
    <dbReference type="NCBI Taxonomy" id="59490"/>
    <lineage>
        <taxon>Eukaryota</taxon>
        <taxon>Viridiplantae</taxon>
        <taxon>Streptophyta</taxon>
        <taxon>Embryophyta</taxon>
        <taxon>Tracheophyta</taxon>
        <taxon>Spermatophyta</taxon>
        <taxon>Magnoliopsida</taxon>
        <taxon>eudicotyledons</taxon>
        <taxon>Gunneridae</taxon>
        <taxon>Pentapetalae</taxon>
        <taxon>rosids</taxon>
        <taxon>fabids</taxon>
        <taxon>Rosales</taxon>
        <taxon>Rosaceae</taxon>
        <taxon>Rosoideae</taxon>
        <taxon>Rosoideae incertae sedis</taxon>
        <taxon>Rubus</taxon>
    </lineage>
</organism>
<evidence type="ECO:0000313" key="3">
    <source>
        <dbReference type="EMBL" id="KAK9920112.1"/>
    </source>
</evidence>
<gene>
    <name evidence="3" type="ORF">M0R45_028673</name>
</gene>
<dbReference type="EMBL" id="JBEDUW010000006">
    <property type="protein sequence ID" value="KAK9920112.1"/>
    <property type="molecule type" value="Genomic_DNA"/>
</dbReference>
<dbReference type="GO" id="GO:0006817">
    <property type="term" value="P:phosphate ion transport"/>
    <property type="evidence" value="ECO:0007669"/>
    <property type="project" value="TreeGrafter"/>
</dbReference>
<dbReference type="GO" id="GO:0005802">
    <property type="term" value="C:trans-Golgi network"/>
    <property type="evidence" value="ECO:0007669"/>
    <property type="project" value="TreeGrafter"/>
</dbReference>